<comment type="caution">
    <text evidence="2">The sequence shown here is derived from an EMBL/GenBank/DDBJ whole genome shotgun (WGS) entry which is preliminary data.</text>
</comment>
<proteinExistence type="predicted"/>
<reference evidence="2" key="1">
    <citation type="journal article" date="2020" name="Phytopathology">
        <title>Genome sequence of the chestnut blight fungus Cryphonectria parasitica EP155: A fundamental resource for an archetypical invasive plant pathogen.</title>
        <authorList>
            <person name="Crouch J.A."/>
            <person name="Dawe A."/>
            <person name="Aerts A."/>
            <person name="Barry K."/>
            <person name="Churchill A.C.L."/>
            <person name="Grimwood J."/>
            <person name="Hillman B."/>
            <person name="Milgroom M.G."/>
            <person name="Pangilinan J."/>
            <person name="Smith M."/>
            <person name="Salamov A."/>
            <person name="Schmutz J."/>
            <person name="Yadav J."/>
            <person name="Grigoriev I.V."/>
            <person name="Nuss D."/>
        </authorList>
    </citation>
    <scope>NUCLEOTIDE SEQUENCE</scope>
    <source>
        <strain evidence="2">EP155</strain>
    </source>
</reference>
<accession>A0A9P4YAC1</accession>
<feature type="region of interest" description="Disordered" evidence="1">
    <location>
        <begin position="87"/>
        <end position="115"/>
    </location>
</feature>
<evidence type="ECO:0000313" key="3">
    <source>
        <dbReference type="Proteomes" id="UP000803844"/>
    </source>
</evidence>
<evidence type="ECO:0000256" key="1">
    <source>
        <dbReference type="SAM" id="MobiDB-lite"/>
    </source>
</evidence>
<keyword evidence="3" id="KW-1185">Reference proteome</keyword>
<protein>
    <submittedName>
        <fullName evidence="2">Uncharacterized protein</fullName>
    </submittedName>
</protein>
<dbReference type="EMBL" id="MU032344">
    <property type="protein sequence ID" value="KAF3769852.1"/>
    <property type="molecule type" value="Genomic_DNA"/>
</dbReference>
<dbReference type="GeneID" id="63832042"/>
<gene>
    <name evidence="2" type="ORF">M406DRAFT_100598</name>
</gene>
<dbReference type="Proteomes" id="UP000803844">
    <property type="component" value="Unassembled WGS sequence"/>
</dbReference>
<sequence>MECIIGEKGAASYWCMESDYLFGGGTNLGRPRAITIPHLVRRRFLDDFLVFFFFLSCRRQWRIMGRKAHIFFGLGGLIVIAGFDSQNQPTREEEIARPRPRSRSRRTEERMRLWI</sequence>
<dbReference type="RefSeq" id="XP_040780813.1">
    <property type="nucleotide sequence ID" value="XM_040914913.1"/>
</dbReference>
<name>A0A9P4YAC1_CRYP1</name>
<organism evidence="2 3">
    <name type="scientific">Cryphonectria parasitica (strain ATCC 38755 / EP155)</name>
    <dbReference type="NCBI Taxonomy" id="660469"/>
    <lineage>
        <taxon>Eukaryota</taxon>
        <taxon>Fungi</taxon>
        <taxon>Dikarya</taxon>
        <taxon>Ascomycota</taxon>
        <taxon>Pezizomycotina</taxon>
        <taxon>Sordariomycetes</taxon>
        <taxon>Sordariomycetidae</taxon>
        <taxon>Diaporthales</taxon>
        <taxon>Cryphonectriaceae</taxon>
        <taxon>Cryphonectria-Endothia species complex</taxon>
        <taxon>Cryphonectria</taxon>
    </lineage>
</organism>
<evidence type="ECO:0000313" key="2">
    <source>
        <dbReference type="EMBL" id="KAF3769852.1"/>
    </source>
</evidence>
<dbReference type="AlphaFoldDB" id="A0A9P4YAC1"/>
<feature type="compositionally biased region" description="Basic and acidic residues" evidence="1">
    <location>
        <begin position="105"/>
        <end position="115"/>
    </location>
</feature>